<dbReference type="SUPFAM" id="SSF52266">
    <property type="entry name" value="SGNH hydrolase"/>
    <property type="match status" value="1"/>
</dbReference>
<evidence type="ECO:0000259" key="2">
    <source>
        <dbReference type="Pfam" id="PF13472"/>
    </source>
</evidence>
<feature type="domain" description="SGNH hydrolase-type esterase" evidence="2">
    <location>
        <begin position="70"/>
        <end position="195"/>
    </location>
</feature>
<dbReference type="Pfam" id="PF13472">
    <property type="entry name" value="Lipase_GDSL_2"/>
    <property type="match status" value="1"/>
</dbReference>
<dbReference type="InterPro" id="IPR036514">
    <property type="entry name" value="SGNH_hydro_sf"/>
</dbReference>
<keyword evidence="4" id="KW-1185">Reference proteome</keyword>
<dbReference type="RefSeq" id="WP_201652843.1">
    <property type="nucleotide sequence ID" value="NZ_JAEQNC010000002.1"/>
</dbReference>
<keyword evidence="1" id="KW-0732">Signal</keyword>
<dbReference type="InterPro" id="IPR013830">
    <property type="entry name" value="SGNH_hydro"/>
</dbReference>
<organism evidence="3 4">
    <name type="scientific">Rhizobium setariae</name>
    <dbReference type="NCBI Taxonomy" id="2801340"/>
    <lineage>
        <taxon>Bacteria</taxon>
        <taxon>Pseudomonadati</taxon>
        <taxon>Pseudomonadota</taxon>
        <taxon>Alphaproteobacteria</taxon>
        <taxon>Hyphomicrobiales</taxon>
        <taxon>Rhizobiaceae</taxon>
        <taxon>Rhizobium/Agrobacterium group</taxon>
        <taxon>Rhizobium</taxon>
    </lineage>
</organism>
<proteinExistence type="predicted"/>
<protein>
    <recommendedName>
        <fullName evidence="2">SGNH hydrolase-type esterase domain-containing protein</fullName>
    </recommendedName>
</protein>
<feature type="chain" id="PRO_5037900125" description="SGNH hydrolase-type esterase domain-containing protein" evidence="1">
    <location>
        <begin position="22"/>
        <end position="249"/>
    </location>
</feature>
<accession>A0A936YIQ8</accession>
<evidence type="ECO:0000313" key="4">
    <source>
        <dbReference type="Proteomes" id="UP000633219"/>
    </source>
</evidence>
<sequence>MVLAIMLAVAFSLLGAADLQAGECNAYAVEVATSPVPYQYPHGLEKAALLLAKVPARADTILIGDSLVEFWPKDVVIRQFKSESVWNIGVGGAETQTVLWQLERIDAPSVAPKRLLVLIGTNNLTHDYLPACAIAAGIKTVVTAAHAKWPAARVDIMGIPPRGADFRFRDADRLSVNAEIRNWSGQYPFMHYFEVDASEMTCGRYGDAVEVAAAGAEVATGSRCENYADDFGHFRRPGYDVVFAAMTKH</sequence>
<dbReference type="EMBL" id="JAEQNC010000002">
    <property type="protein sequence ID" value="MBL0370960.1"/>
    <property type="molecule type" value="Genomic_DNA"/>
</dbReference>
<comment type="caution">
    <text evidence="3">The sequence shown here is derived from an EMBL/GenBank/DDBJ whole genome shotgun (WGS) entry which is preliminary data.</text>
</comment>
<dbReference type="AlphaFoldDB" id="A0A936YIQ8"/>
<reference evidence="3" key="1">
    <citation type="submission" date="2021-01" db="EMBL/GenBank/DDBJ databases">
        <title>Rhizobium sp. strain KVB221 16S ribosomal RNA gene Genome sequencing and assembly.</title>
        <authorList>
            <person name="Kang M."/>
        </authorList>
    </citation>
    <scope>NUCLEOTIDE SEQUENCE</scope>
    <source>
        <strain evidence="3">KVB221</strain>
    </source>
</reference>
<evidence type="ECO:0000313" key="3">
    <source>
        <dbReference type="EMBL" id="MBL0370960.1"/>
    </source>
</evidence>
<dbReference type="GO" id="GO:0016788">
    <property type="term" value="F:hydrolase activity, acting on ester bonds"/>
    <property type="evidence" value="ECO:0007669"/>
    <property type="project" value="UniProtKB-ARBA"/>
</dbReference>
<dbReference type="Proteomes" id="UP000633219">
    <property type="component" value="Unassembled WGS sequence"/>
</dbReference>
<feature type="signal peptide" evidence="1">
    <location>
        <begin position="1"/>
        <end position="21"/>
    </location>
</feature>
<dbReference type="Gene3D" id="3.40.50.1110">
    <property type="entry name" value="SGNH hydrolase"/>
    <property type="match status" value="1"/>
</dbReference>
<gene>
    <name evidence="3" type="ORF">JJB09_02865</name>
</gene>
<name>A0A936YIQ8_9HYPH</name>
<evidence type="ECO:0000256" key="1">
    <source>
        <dbReference type="SAM" id="SignalP"/>
    </source>
</evidence>